<feature type="non-terminal residue" evidence="1">
    <location>
        <position position="1"/>
    </location>
</feature>
<evidence type="ECO:0000313" key="1">
    <source>
        <dbReference type="EMBL" id="GAH56508.1"/>
    </source>
</evidence>
<protein>
    <submittedName>
        <fullName evidence="1">Uncharacterized protein</fullName>
    </submittedName>
</protein>
<name>X1IG37_9ZZZZ</name>
<proteinExistence type="predicted"/>
<gene>
    <name evidence="1" type="ORF">S03H2_30479</name>
</gene>
<feature type="non-terminal residue" evidence="1">
    <location>
        <position position="293"/>
    </location>
</feature>
<accession>X1IG37</accession>
<sequence>SPCGSTDYGEVEDFALHILPQDRTSNVHESATYNSEATSSYLFDSTSFLGSRFHIGKLTQVMSVGGHLVTEAPGLVFAAIVSLTGPDALPVGTPFSSSEVVDKVLFNLPDINMDFRVPLWVKLEPGDYVLVFGSGELGATLGSSGHMPSDGQALLPDTSYIIWDGSYSDWFDTEPTYHPRFVVEAMKIPGCEVPTEPVNLSPLDSVQGVEVDVNLSWSGYCAGDELINLYYTIEPNVNMYEYSFNLRVDQPLPANNQLDDIVFFDDSSENLAGNTYFTTAAPFPFTRIRYCSG</sequence>
<comment type="caution">
    <text evidence="1">The sequence shown here is derived from an EMBL/GenBank/DDBJ whole genome shotgun (WGS) entry which is preliminary data.</text>
</comment>
<dbReference type="EMBL" id="BARU01018440">
    <property type="protein sequence ID" value="GAH56508.1"/>
    <property type="molecule type" value="Genomic_DNA"/>
</dbReference>
<organism evidence="1">
    <name type="scientific">marine sediment metagenome</name>
    <dbReference type="NCBI Taxonomy" id="412755"/>
    <lineage>
        <taxon>unclassified sequences</taxon>
        <taxon>metagenomes</taxon>
        <taxon>ecological metagenomes</taxon>
    </lineage>
</organism>
<dbReference type="AlphaFoldDB" id="X1IG37"/>
<reference evidence="1" key="1">
    <citation type="journal article" date="2014" name="Front. Microbiol.">
        <title>High frequency of phylogenetically diverse reductive dehalogenase-homologous genes in deep subseafloor sedimentary metagenomes.</title>
        <authorList>
            <person name="Kawai M."/>
            <person name="Futagami T."/>
            <person name="Toyoda A."/>
            <person name="Takaki Y."/>
            <person name="Nishi S."/>
            <person name="Hori S."/>
            <person name="Arai W."/>
            <person name="Tsubouchi T."/>
            <person name="Morono Y."/>
            <person name="Uchiyama I."/>
            <person name="Ito T."/>
            <person name="Fujiyama A."/>
            <person name="Inagaki F."/>
            <person name="Takami H."/>
        </authorList>
    </citation>
    <scope>NUCLEOTIDE SEQUENCE</scope>
    <source>
        <strain evidence="1">Expedition CK06-06</strain>
    </source>
</reference>